<reference evidence="1" key="1">
    <citation type="submission" date="2020-07" db="EMBL/GenBank/DDBJ databases">
        <title>Multicomponent nature underlies the extraordinary mechanical properties of spider dragline silk.</title>
        <authorList>
            <person name="Kono N."/>
            <person name="Nakamura H."/>
            <person name="Mori M."/>
            <person name="Yoshida Y."/>
            <person name="Ohtoshi R."/>
            <person name="Malay A.D."/>
            <person name="Moran D.A.P."/>
            <person name="Tomita M."/>
            <person name="Numata K."/>
            <person name="Arakawa K."/>
        </authorList>
    </citation>
    <scope>NUCLEOTIDE SEQUENCE</scope>
</reference>
<comment type="caution">
    <text evidence="1">The sequence shown here is derived from an EMBL/GenBank/DDBJ whole genome shotgun (WGS) entry which is preliminary data.</text>
</comment>
<dbReference type="EMBL" id="BMAO01039225">
    <property type="protein sequence ID" value="GFR29952.1"/>
    <property type="molecule type" value="Genomic_DNA"/>
</dbReference>
<dbReference type="AlphaFoldDB" id="A0A8X6M2U0"/>
<evidence type="ECO:0000313" key="1">
    <source>
        <dbReference type="EMBL" id="GFR29952.1"/>
    </source>
</evidence>
<sequence>MDRETEIHVLMKNMKRDIWQHFPGYYSNKETKIETKQHATNKSNSIASGKKMANEILVVTFGTIWIWSLQTFQTNLTRNWLLQSQHGIT</sequence>
<dbReference type="Proteomes" id="UP000887116">
    <property type="component" value="Unassembled WGS sequence"/>
</dbReference>
<keyword evidence="2" id="KW-1185">Reference proteome</keyword>
<organism evidence="1 2">
    <name type="scientific">Trichonephila clavata</name>
    <name type="common">Joro spider</name>
    <name type="synonym">Nephila clavata</name>
    <dbReference type="NCBI Taxonomy" id="2740835"/>
    <lineage>
        <taxon>Eukaryota</taxon>
        <taxon>Metazoa</taxon>
        <taxon>Ecdysozoa</taxon>
        <taxon>Arthropoda</taxon>
        <taxon>Chelicerata</taxon>
        <taxon>Arachnida</taxon>
        <taxon>Araneae</taxon>
        <taxon>Araneomorphae</taxon>
        <taxon>Entelegynae</taxon>
        <taxon>Araneoidea</taxon>
        <taxon>Nephilidae</taxon>
        <taxon>Trichonephila</taxon>
    </lineage>
</organism>
<evidence type="ECO:0000313" key="2">
    <source>
        <dbReference type="Proteomes" id="UP000887116"/>
    </source>
</evidence>
<proteinExistence type="predicted"/>
<protein>
    <submittedName>
        <fullName evidence="1">Uncharacterized protein</fullName>
    </submittedName>
</protein>
<name>A0A8X6M2U0_TRICU</name>
<gene>
    <name evidence="1" type="ORF">TNCT_571221</name>
</gene>
<accession>A0A8X6M2U0</accession>